<organism evidence="2 3">
    <name type="scientific">Alteromonas australica</name>
    <dbReference type="NCBI Taxonomy" id="589873"/>
    <lineage>
        <taxon>Bacteria</taxon>
        <taxon>Pseudomonadati</taxon>
        <taxon>Pseudomonadota</taxon>
        <taxon>Gammaproteobacteria</taxon>
        <taxon>Alteromonadales</taxon>
        <taxon>Alteromonadaceae</taxon>
        <taxon>Alteromonas/Salinimonas group</taxon>
        <taxon>Alteromonas</taxon>
    </lineage>
</organism>
<evidence type="ECO:0000313" key="2">
    <source>
        <dbReference type="EMBL" id="HAW74308.1"/>
    </source>
</evidence>
<dbReference type="Proteomes" id="UP000263517">
    <property type="component" value="Unassembled WGS sequence"/>
</dbReference>
<dbReference type="EMBL" id="DNAN01000037">
    <property type="protein sequence ID" value="HAW74308.1"/>
    <property type="molecule type" value="Genomic_DNA"/>
</dbReference>
<reference evidence="2 3" key="1">
    <citation type="journal article" date="2018" name="Nat. Biotechnol.">
        <title>A standardized bacterial taxonomy based on genome phylogeny substantially revises the tree of life.</title>
        <authorList>
            <person name="Parks D.H."/>
            <person name="Chuvochina M."/>
            <person name="Waite D.W."/>
            <person name="Rinke C."/>
            <person name="Skarshewski A."/>
            <person name="Chaumeil P.A."/>
            <person name="Hugenholtz P."/>
        </authorList>
    </citation>
    <scope>NUCLEOTIDE SEQUENCE [LARGE SCALE GENOMIC DNA]</scope>
    <source>
        <strain evidence="2">UBA11978</strain>
    </source>
</reference>
<sequence length="135" mass="15357">MAFGIQKLRKQLPKKNMITLTCITDGYKYDFLYNPQVGVSAGLRRTLDEFDEQGFPLFFADKQIEGVPVRVRSSEIEARMAQYIQSRHEKKMMSKSIDQSQTAAASKISNEEKKIRNKKAARSVKPKTAQPQAEA</sequence>
<proteinExistence type="predicted"/>
<feature type="region of interest" description="Disordered" evidence="1">
    <location>
        <begin position="87"/>
        <end position="135"/>
    </location>
</feature>
<comment type="caution">
    <text evidence="2">The sequence shown here is derived from an EMBL/GenBank/DDBJ whole genome shotgun (WGS) entry which is preliminary data.</text>
</comment>
<evidence type="ECO:0000313" key="3">
    <source>
        <dbReference type="Proteomes" id="UP000263517"/>
    </source>
</evidence>
<protein>
    <submittedName>
        <fullName evidence="2">Uncharacterized protein</fullName>
    </submittedName>
</protein>
<feature type="compositionally biased region" description="Basic residues" evidence="1">
    <location>
        <begin position="115"/>
        <end position="125"/>
    </location>
</feature>
<feature type="compositionally biased region" description="Polar residues" evidence="1">
    <location>
        <begin position="96"/>
        <end position="108"/>
    </location>
</feature>
<name>A0A350NZ41_9ALTE</name>
<accession>A0A350NZ41</accession>
<gene>
    <name evidence="2" type="ORF">DCW74_01060</name>
</gene>
<dbReference type="AlphaFoldDB" id="A0A350NZ41"/>
<evidence type="ECO:0000256" key="1">
    <source>
        <dbReference type="SAM" id="MobiDB-lite"/>
    </source>
</evidence>